<feature type="domain" description="Trafficking protein particle complex subunit 13 middle" evidence="4">
    <location>
        <begin position="181"/>
        <end position="307"/>
    </location>
</feature>
<evidence type="ECO:0000259" key="2">
    <source>
        <dbReference type="Pfam" id="PF06159"/>
    </source>
</evidence>
<name>A0A6J8BU91_MYTCO</name>
<keyword evidence="6" id="KW-1185">Reference proteome</keyword>
<evidence type="ECO:0000313" key="5">
    <source>
        <dbReference type="EMBL" id="CAC5386404.1"/>
    </source>
</evidence>
<evidence type="ECO:0000313" key="6">
    <source>
        <dbReference type="Proteomes" id="UP000507470"/>
    </source>
</evidence>
<feature type="domain" description="Trafficking protein particle complex subunit 13 N-terminal" evidence="2">
    <location>
        <begin position="20"/>
        <end position="177"/>
    </location>
</feature>
<dbReference type="GO" id="GO:1990072">
    <property type="term" value="C:TRAPPIII protein complex"/>
    <property type="evidence" value="ECO:0007669"/>
    <property type="project" value="TreeGrafter"/>
</dbReference>
<organism evidence="5 6">
    <name type="scientific">Mytilus coruscus</name>
    <name type="common">Sea mussel</name>
    <dbReference type="NCBI Taxonomy" id="42192"/>
    <lineage>
        <taxon>Eukaryota</taxon>
        <taxon>Metazoa</taxon>
        <taxon>Spiralia</taxon>
        <taxon>Lophotrochozoa</taxon>
        <taxon>Mollusca</taxon>
        <taxon>Bivalvia</taxon>
        <taxon>Autobranchia</taxon>
        <taxon>Pteriomorphia</taxon>
        <taxon>Mytilida</taxon>
        <taxon>Mytiloidea</taxon>
        <taxon>Mytilidae</taxon>
        <taxon>Mytilinae</taxon>
        <taxon>Mytilus</taxon>
    </lineage>
</organism>
<reference evidence="5 6" key="1">
    <citation type="submission" date="2020-06" db="EMBL/GenBank/DDBJ databases">
        <authorList>
            <person name="Li R."/>
            <person name="Bekaert M."/>
        </authorList>
    </citation>
    <scope>NUCLEOTIDE SEQUENCE [LARGE SCALE GENOMIC DNA]</scope>
    <source>
        <strain evidence="6">wild</strain>
    </source>
</reference>
<sequence length="422" mass="47470">MLFNANECMDGFKMSGGKQLKLKVMRLTKPGLMAFHPLISDNRDLPGQLFSKLNDTDIAKPIGLPYFGLDDLLTLPQNFGNIFLGETFSSYISVHNDSMHTCKEIVLKVDLQTSSQRLMLSGANSDPVGELGPDHSIDDVIHHEVKELGTHILVCAVSYTTNTGDKMAFRKFFKFQVLKPLDVKTKFYNAEDYVSDEVFLEAQIQNITPNPVYMERVTLDPSAQYNAEELNTLDGKEVPDMVFGKVNYLNAMDTRQYLYCLTPKPEVIKELKVLKGVTNIGKLDIVWKTNMGERGRLQTSQLQRVAPGYGDIRVTVEKVPDTVLLENTFEVVCRITNCCERTMDLTLVLQNNQSTGVVWVGISGRQLGKLPPNENMDLKLNVIATIPGLQTISGLRLTDNFLKRTYEHDELAQVFIYNDSNV</sequence>
<evidence type="ECO:0000259" key="3">
    <source>
        <dbReference type="Pfam" id="PF23643"/>
    </source>
</evidence>
<dbReference type="Proteomes" id="UP000507470">
    <property type="component" value="Unassembled WGS sequence"/>
</dbReference>
<evidence type="ECO:0000256" key="1">
    <source>
        <dbReference type="ARBA" id="ARBA00010785"/>
    </source>
</evidence>
<gene>
    <name evidence="5" type="ORF">MCOR_21850</name>
</gene>
<dbReference type="PANTHER" id="PTHR13134">
    <property type="entry name" value="TRAFFICKING PROTEIN PARTICLE COMPLEX SUBUNIT 13"/>
    <property type="match status" value="1"/>
</dbReference>
<dbReference type="InterPro" id="IPR010378">
    <property type="entry name" value="TRAPPC13"/>
</dbReference>
<dbReference type="EMBL" id="CACVKT020003881">
    <property type="protein sequence ID" value="CAC5386404.1"/>
    <property type="molecule type" value="Genomic_DNA"/>
</dbReference>
<dbReference type="PANTHER" id="PTHR13134:SF3">
    <property type="entry name" value="TRAFFICKING PROTEIN PARTICLE COMPLEX SUBUNIT 13"/>
    <property type="match status" value="1"/>
</dbReference>
<dbReference type="Pfam" id="PF23647">
    <property type="entry name" value="TRAPPC13_M"/>
    <property type="match status" value="1"/>
</dbReference>
<dbReference type="OrthoDB" id="10250284at2759"/>
<feature type="domain" description="Trafficking protein particle complex subunit 13 C-terminal" evidence="3">
    <location>
        <begin position="320"/>
        <end position="416"/>
    </location>
</feature>
<dbReference type="Pfam" id="PF06159">
    <property type="entry name" value="TRAPPC13_N"/>
    <property type="match status" value="1"/>
</dbReference>
<dbReference type="InterPro" id="IPR055427">
    <property type="entry name" value="TRAPPC13_N"/>
</dbReference>
<dbReference type="AlphaFoldDB" id="A0A6J8BU91"/>
<comment type="similarity">
    <text evidence="1">Belongs to the TRAPPC13 family.</text>
</comment>
<accession>A0A6J8BU91</accession>
<proteinExistence type="inferred from homology"/>
<dbReference type="InterPro" id="IPR055429">
    <property type="entry name" value="TRAPPC13_M"/>
</dbReference>
<dbReference type="InterPro" id="IPR055428">
    <property type="entry name" value="TRAPPC13_C"/>
</dbReference>
<protein>
    <submittedName>
        <fullName evidence="5">TRAPPC13</fullName>
    </submittedName>
</protein>
<evidence type="ECO:0000259" key="4">
    <source>
        <dbReference type="Pfam" id="PF23647"/>
    </source>
</evidence>
<dbReference type="Pfam" id="PF23643">
    <property type="entry name" value="TRAPPC13_C"/>
    <property type="match status" value="1"/>
</dbReference>